<dbReference type="KEGG" id="cvn:111135298"/>
<evidence type="ECO:0000313" key="2">
    <source>
        <dbReference type="RefSeq" id="XP_022340942.1"/>
    </source>
</evidence>
<dbReference type="GO" id="GO:0005829">
    <property type="term" value="C:cytosol"/>
    <property type="evidence" value="ECO:0007669"/>
    <property type="project" value="TreeGrafter"/>
</dbReference>
<proteinExistence type="predicted"/>
<dbReference type="AlphaFoldDB" id="A0A8B8EM01"/>
<dbReference type="Pfam" id="PF15001">
    <property type="entry name" value="AP-5_subunit_s1"/>
    <property type="match status" value="1"/>
</dbReference>
<accession>A0A8B8EM01</accession>
<dbReference type="GO" id="GO:0016197">
    <property type="term" value="P:endosomal transport"/>
    <property type="evidence" value="ECO:0007669"/>
    <property type="project" value="InterPro"/>
</dbReference>
<dbReference type="Proteomes" id="UP000694844">
    <property type="component" value="Chromosome 5"/>
</dbReference>
<dbReference type="GO" id="GO:0005770">
    <property type="term" value="C:late endosome"/>
    <property type="evidence" value="ECO:0007669"/>
    <property type="project" value="TreeGrafter"/>
</dbReference>
<dbReference type="GeneID" id="111135298"/>
<sequence length="191" mass="22097">MVYSFVIHTLLPGPCRVLYHNVYGQDATYSDEGDDAEHKNRRRNDIQLIANEVHSEYQFRRAVQSRTVVDDIQRMGNDDTLPDFEFGCIRLPEGNPFSVERVAVWMGAGNTGFTLVCEKSENRLLAENVLKILIRFIQEHIRVLNQPSEARLKSDKIALILSRFLPNGNLLFMNHRVVRQLEKEVENLMKL</sequence>
<protein>
    <submittedName>
        <fullName evidence="2">AP-5 complex subunit sigma-1-like</fullName>
    </submittedName>
</protein>
<keyword evidence="1" id="KW-1185">Reference proteome</keyword>
<dbReference type="OrthoDB" id="370698at2759"/>
<gene>
    <name evidence="2" type="primary">LOC111135298</name>
</gene>
<reference evidence="2" key="1">
    <citation type="submission" date="2025-08" db="UniProtKB">
        <authorList>
            <consortium name="RefSeq"/>
        </authorList>
    </citation>
    <scope>IDENTIFICATION</scope>
    <source>
        <tissue evidence="2">Whole sample</tissue>
    </source>
</reference>
<dbReference type="PANTHER" id="PTHR16120">
    <property type="entry name" value="AP-5 COMPLEX SUBUNIT SIGMA-1"/>
    <property type="match status" value="1"/>
</dbReference>
<dbReference type="PANTHER" id="PTHR16120:SF0">
    <property type="entry name" value="AP-5 COMPLEX SUBUNIT SIGMA-1"/>
    <property type="match status" value="1"/>
</dbReference>
<dbReference type="InterPro" id="IPR029392">
    <property type="entry name" value="AP-5_subunit_s1"/>
</dbReference>
<dbReference type="RefSeq" id="XP_022340942.1">
    <property type="nucleotide sequence ID" value="XM_022485234.1"/>
</dbReference>
<organism evidence="1 2">
    <name type="scientific">Crassostrea virginica</name>
    <name type="common">Eastern oyster</name>
    <dbReference type="NCBI Taxonomy" id="6565"/>
    <lineage>
        <taxon>Eukaryota</taxon>
        <taxon>Metazoa</taxon>
        <taxon>Spiralia</taxon>
        <taxon>Lophotrochozoa</taxon>
        <taxon>Mollusca</taxon>
        <taxon>Bivalvia</taxon>
        <taxon>Autobranchia</taxon>
        <taxon>Pteriomorphia</taxon>
        <taxon>Ostreida</taxon>
        <taxon>Ostreoidea</taxon>
        <taxon>Ostreidae</taxon>
        <taxon>Crassostrea</taxon>
    </lineage>
</organism>
<evidence type="ECO:0000313" key="1">
    <source>
        <dbReference type="Proteomes" id="UP000694844"/>
    </source>
</evidence>
<dbReference type="GO" id="GO:0005764">
    <property type="term" value="C:lysosome"/>
    <property type="evidence" value="ECO:0007669"/>
    <property type="project" value="TreeGrafter"/>
</dbReference>
<dbReference type="GO" id="GO:0030119">
    <property type="term" value="C:AP-type membrane coat adaptor complex"/>
    <property type="evidence" value="ECO:0007669"/>
    <property type="project" value="InterPro"/>
</dbReference>
<dbReference type="GO" id="GO:0000724">
    <property type="term" value="P:double-strand break repair via homologous recombination"/>
    <property type="evidence" value="ECO:0007669"/>
    <property type="project" value="InterPro"/>
</dbReference>
<name>A0A8B8EM01_CRAVI</name>